<dbReference type="PANTHER" id="PTHR11506:SF30">
    <property type="entry name" value="LYSOSOME-ASSOCIATED MEMBRANE GLYCOPROTEIN 3"/>
    <property type="match status" value="1"/>
</dbReference>
<evidence type="ECO:0000256" key="8">
    <source>
        <dbReference type="PROSITE-ProRule" id="PRU00740"/>
    </source>
</evidence>
<dbReference type="RefSeq" id="XP_023195809.1">
    <property type="nucleotide sequence ID" value="XM_023340041.1"/>
</dbReference>
<feature type="domain" description="Lysosome-associated membrane glycoprotein 2-like luminal" evidence="11">
    <location>
        <begin position="46"/>
        <end position="192"/>
    </location>
</feature>
<dbReference type="PANTHER" id="PTHR11506">
    <property type="entry name" value="LYSOSOME-ASSOCIATED MEMBRANE GLYCOPROTEIN"/>
    <property type="match status" value="1"/>
</dbReference>
<comment type="similarity">
    <text evidence="8">Belongs to the LAMP family.</text>
</comment>
<reference evidence="13" key="1">
    <citation type="submission" date="2012-01" db="EMBL/GenBank/DDBJ databases">
        <authorList>
            <person name="Walter R."/>
            <person name="Schartl M."/>
            <person name="Warren W."/>
        </authorList>
    </citation>
    <scope>NUCLEOTIDE SEQUENCE [LARGE SCALE GENOMIC DNA]</scope>
    <source>
        <strain evidence="13">JP 163 A</strain>
    </source>
</reference>
<evidence type="ECO:0000313" key="13">
    <source>
        <dbReference type="Proteomes" id="UP000002852"/>
    </source>
</evidence>
<keyword evidence="8" id="KW-1015">Disulfide bond</keyword>
<evidence type="ECO:0000256" key="4">
    <source>
        <dbReference type="ARBA" id="ARBA00022753"/>
    </source>
</evidence>
<dbReference type="PRINTS" id="PR00336">
    <property type="entry name" value="LYSASSOCTDMP"/>
</dbReference>
<dbReference type="GeneTree" id="ENSGT00940000156941"/>
<dbReference type="Proteomes" id="UP000002852">
    <property type="component" value="Unassembled WGS sequence"/>
</dbReference>
<reference evidence="12" key="4">
    <citation type="submission" date="2025-09" db="UniProtKB">
        <authorList>
            <consortium name="Ensembl"/>
        </authorList>
    </citation>
    <scope>IDENTIFICATION</scope>
    <source>
        <strain evidence="12">JP 163 A</strain>
    </source>
</reference>
<dbReference type="InterPro" id="IPR048528">
    <property type="entry name" value="Lamp2-like_luminal"/>
</dbReference>
<protein>
    <submittedName>
        <fullName evidence="12">Methylcrotonyl-CoA carboxylase subunit</fullName>
    </submittedName>
</protein>
<sequence>MQLNSHTSRLVVLLLTAFLPGLRLQRNGSSTVHFYRPVLQHIETVPTPGSYMLRDYAGQPCIKANLGAEYVVIENKTNWYFSLDPSRVMLSGECSKDEALLSLMLPDNSAQLEFTFRKDEDNFYVTKLAAGLFPLPVCKGCPNKTYSGFLSNQTLFKAANDKSFKCTSESLLSVSSKLRIKLVRLQMQAFGVPDGQFREEDECWADFNHRAVPIIIGSIATGVLLGIVLSFLIIRDRHAPGYERL</sequence>
<dbReference type="GO" id="GO:0005765">
    <property type="term" value="C:lysosomal membrane"/>
    <property type="evidence" value="ECO:0007669"/>
    <property type="project" value="UniProtKB-SubCell"/>
</dbReference>
<keyword evidence="6 8" id="KW-0472">Membrane</keyword>
<keyword evidence="5 9" id="KW-1133">Transmembrane helix</keyword>
<dbReference type="GeneID" id="102230206"/>
<dbReference type="Pfam" id="PF01299">
    <property type="entry name" value="Lamp2-like_luminal"/>
    <property type="match status" value="1"/>
</dbReference>
<feature type="disulfide bond" evidence="8">
    <location>
        <begin position="166"/>
        <end position="203"/>
    </location>
</feature>
<dbReference type="GO" id="GO:0031902">
    <property type="term" value="C:late endosome membrane"/>
    <property type="evidence" value="ECO:0007669"/>
    <property type="project" value="TreeGrafter"/>
</dbReference>
<keyword evidence="8" id="KW-0458">Lysosome</keyword>
<feature type="signal peptide" evidence="10">
    <location>
        <begin position="1"/>
        <end position="24"/>
    </location>
</feature>
<name>A0A3B5QIJ8_XIPMA</name>
<dbReference type="KEGG" id="xma:102230206"/>
<evidence type="ECO:0000256" key="3">
    <source>
        <dbReference type="ARBA" id="ARBA00022729"/>
    </source>
</evidence>
<evidence type="ECO:0000259" key="11">
    <source>
        <dbReference type="Pfam" id="PF01299"/>
    </source>
</evidence>
<keyword evidence="4" id="KW-0967">Endosome</keyword>
<reference evidence="13" key="2">
    <citation type="journal article" date="2013" name="Nat. Genet.">
        <title>The genome of the platyfish, Xiphophorus maculatus, provides insights into evolutionary adaptation and several complex traits.</title>
        <authorList>
            <person name="Schartl M."/>
            <person name="Walter R.B."/>
            <person name="Shen Y."/>
            <person name="Garcia T."/>
            <person name="Catchen J."/>
            <person name="Amores A."/>
            <person name="Braasch I."/>
            <person name="Chalopin D."/>
            <person name="Volff J.N."/>
            <person name="Lesch K.P."/>
            <person name="Bisazza A."/>
            <person name="Minx P."/>
            <person name="Hillier L."/>
            <person name="Wilson R.K."/>
            <person name="Fuerstenberg S."/>
            <person name="Boore J."/>
            <person name="Searle S."/>
            <person name="Postlethwait J.H."/>
            <person name="Warren W.C."/>
        </authorList>
    </citation>
    <scope>NUCLEOTIDE SEQUENCE [LARGE SCALE GENOMIC DNA]</scope>
    <source>
        <strain evidence="13">JP 163 A</strain>
    </source>
</reference>
<evidence type="ECO:0000256" key="9">
    <source>
        <dbReference type="SAM" id="Phobius"/>
    </source>
</evidence>
<dbReference type="Gene3D" id="2.40.160.110">
    <property type="match status" value="1"/>
</dbReference>
<evidence type="ECO:0000256" key="2">
    <source>
        <dbReference type="ARBA" id="ARBA00022692"/>
    </source>
</evidence>
<comment type="caution">
    <text evidence="8">Lacks conserved residue(s) required for the propagation of feature annotation.</text>
</comment>
<dbReference type="GO" id="GO:0005886">
    <property type="term" value="C:plasma membrane"/>
    <property type="evidence" value="ECO:0007669"/>
    <property type="project" value="TreeGrafter"/>
</dbReference>
<reference evidence="12" key="3">
    <citation type="submission" date="2025-08" db="UniProtKB">
        <authorList>
            <consortium name="Ensembl"/>
        </authorList>
    </citation>
    <scope>IDENTIFICATION</scope>
    <source>
        <strain evidence="12">JP 163 A</strain>
    </source>
</reference>
<dbReference type="GO" id="GO:0072594">
    <property type="term" value="P:establishment of protein localization to organelle"/>
    <property type="evidence" value="ECO:0007669"/>
    <property type="project" value="TreeGrafter"/>
</dbReference>
<evidence type="ECO:0000256" key="6">
    <source>
        <dbReference type="ARBA" id="ARBA00023136"/>
    </source>
</evidence>
<feature type="chain" id="PRO_5017251388" evidence="10">
    <location>
        <begin position="25"/>
        <end position="245"/>
    </location>
</feature>
<dbReference type="PROSITE" id="PS51407">
    <property type="entry name" value="LAMP_3"/>
    <property type="match status" value="1"/>
</dbReference>
<organism evidence="12 13">
    <name type="scientific">Xiphophorus maculatus</name>
    <name type="common">Southern platyfish</name>
    <name type="synonym">Platypoecilus maculatus</name>
    <dbReference type="NCBI Taxonomy" id="8083"/>
    <lineage>
        <taxon>Eukaryota</taxon>
        <taxon>Metazoa</taxon>
        <taxon>Chordata</taxon>
        <taxon>Craniata</taxon>
        <taxon>Vertebrata</taxon>
        <taxon>Euteleostomi</taxon>
        <taxon>Actinopterygii</taxon>
        <taxon>Neopterygii</taxon>
        <taxon>Teleostei</taxon>
        <taxon>Neoteleostei</taxon>
        <taxon>Acanthomorphata</taxon>
        <taxon>Ovalentaria</taxon>
        <taxon>Atherinomorphae</taxon>
        <taxon>Cyprinodontiformes</taxon>
        <taxon>Poeciliidae</taxon>
        <taxon>Poeciliinae</taxon>
        <taxon>Xiphophorus</taxon>
    </lineage>
</organism>
<keyword evidence="13" id="KW-1185">Reference proteome</keyword>
<evidence type="ECO:0000256" key="1">
    <source>
        <dbReference type="ARBA" id="ARBA00004530"/>
    </source>
</evidence>
<evidence type="ECO:0000256" key="5">
    <source>
        <dbReference type="ARBA" id="ARBA00022989"/>
    </source>
</evidence>
<proteinExistence type="inferred from homology"/>
<accession>A0A3B5QIJ8</accession>
<evidence type="ECO:0000256" key="10">
    <source>
        <dbReference type="SAM" id="SignalP"/>
    </source>
</evidence>
<keyword evidence="3 10" id="KW-0732">Signal</keyword>
<dbReference type="CTD" id="27074"/>
<dbReference type="Ensembl" id="ENSXMAT00000030869.1">
    <property type="protein sequence ID" value="ENSXMAP00000030743.1"/>
    <property type="gene ID" value="ENSXMAG00000000611.2"/>
</dbReference>
<evidence type="ECO:0000313" key="12">
    <source>
        <dbReference type="Ensembl" id="ENSXMAP00000030743.1"/>
    </source>
</evidence>
<keyword evidence="7" id="KW-0325">Glycoprotein</keyword>
<feature type="transmembrane region" description="Helical" evidence="9">
    <location>
        <begin position="211"/>
        <end position="234"/>
    </location>
</feature>
<dbReference type="OrthoDB" id="9428839at2759"/>
<dbReference type="AlphaFoldDB" id="A0A3B5QIJ8"/>
<evidence type="ECO:0000256" key="7">
    <source>
        <dbReference type="ARBA" id="ARBA00023180"/>
    </source>
</evidence>
<dbReference type="InterPro" id="IPR002000">
    <property type="entry name" value="Lysosome-assoc_membr_glycop"/>
</dbReference>
<comment type="subcellular location">
    <subcellularLocation>
        <location evidence="1">Endosome membrane</location>
        <topology evidence="1">Single-pass type I membrane protein</topology>
    </subcellularLocation>
    <subcellularLocation>
        <location evidence="8">Lysosome membrane</location>
        <topology evidence="8">Single-pass type I membrane protein</topology>
    </subcellularLocation>
</comment>
<keyword evidence="2 8" id="KW-0812">Transmembrane</keyword>